<evidence type="ECO:0000313" key="3">
    <source>
        <dbReference type="Proteomes" id="UP000278627"/>
    </source>
</evidence>
<evidence type="ECO:0000313" key="4">
    <source>
        <dbReference type="WBParaSite" id="BPAG_0000599001-mRNA-1"/>
    </source>
</evidence>
<dbReference type="EMBL" id="UZAD01004841">
    <property type="protein sequence ID" value="VDN87139.1"/>
    <property type="molecule type" value="Genomic_DNA"/>
</dbReference>
<evidence type="ECO:0000313" key="2">
    <source>
        <dbReference type="EMBL" id="VDN87139.1"/>
    </source>
</evidence>
<accession>A0A0N4TCQ2</accession>
<reference evidence="2 3" key="2">
    <citation type="submission" date="2018-11" db="EMBL/GenBank/DDBJ databases">
        <authorList>
            <consortium name="Pathogen Informatics"/>
        </authorList>
    </citation>
    <scope>NUCLEOTIDE SEQUENCE [LARGE SCALE GENOMIC DNA]</scope>
</reference>
<dbReference type="Proteomes" id="UP000278627">
    <property type="component" value="Unassembled WGS sequence"/>
</dbReference>
<name>A0A0N4TCQ2_BRUPA</name>
<keyword evidence="3" id="KW-1185">Reference proteome</keyword>
<sequence>MTIRAKSWTATIFDMEHFNSELLQSMDNAKKTISEEIRTRPQPPSRKRKAT</sequence>
<feature type="region of interest" description="Disordered" evidence="1">
    <location>
        <begin position="29"/>
        <end position="51"/>
    </location>
</feature>
<organism evidence="4">
    <name type="scientific">Brugia pahangi</name>
    <name type="common">Filarial nematode worm</name>
    <dbReference type="NCBI Taxonomy" id="6280"/>
    <lineage>
        <taxon>Eukaryota</taxon>
        <taxon>Metazoa</taxon>
        <taxon>Ecdysozoa</taxon>
        <taxon>Nematoda</taxon>
        <taxon>Chromadorea</taxon>
        <taxon>Rhabditida</taxon>
        <taxon>Spirurina</taxon>
        <taxon>Spiruromorpha</taxon>
        <taxon>Filarioidea</taxon>
        <taxon>Onchocercidae</taxon>
        <taxon>Brugia</taxon>
    </lineage>
</organism>
<feature type="compositionally biased region" description="Basic and acidic residues" evidence="1">
    <location>
        <begin position="29"/>
        <end position="39"/>
    </location>
</feature>
<dbReference type="WBParaSite" id="BPAG_0000599001-mRNA-1">
    <property type="protein sequence ID" value="BPAG_0000599001-mRNA-1"/>
    <property type="gene ID" value="BPAG_0000599001"/>
</dbReference>
<dbReference type="AlphaFoldDB" id="A0A0N4TCQ2"/>
<proteinExistence type="predicted"/>
<gene>
    <name evidence="2" type="ORF">BPAG_LOCUS5953</name>
</gene>
<evidence type="ECO:0000256" key="1">
    <source>
        <dbReference type="SAM" id="MobiDB-lite"/>
    </source>
</evidence>
<reference evidence="4" key="1">
    <citation type="submission" date="2017-02" db="UniProtKB">
        <authorList>
            <consortium name="WormBaseParasite"/>
        </authorList>
    </citation>
    <scope>IDENTIFICATION</scope>
</reference>
<protein>
    <submittedName>
        <fullName evidence="4">Reverse transcriptase domain-containing protein</fullName>
    </submittedName>
</protein>